<feature type="domain" description="Enoyl reductase (ER)" evidence="1">
    <location>
        <begin position="12"/>
        <end position="314"/>
    </location>
</feature>
<dbReference type="Gene3D" id="3.40.50.720">
    <property type="entry name" value="NAD(P)-binding Rossmann-like Domain"/>
    <property type="match status" value="1"/>
</dbReference>
<dbReference type="OrthoDB" id="9782155at2"/>
<evidence type="ECO:0000259" key="1">
    <source>
        <dbReference type="SMART" id="SM00829"/>
    </source>
</evidence>
<dbReference type="Pfam" id="PF00107">
    <property type="entry name" value="ADH_zinc_N"/>
    <property type="match status" value="1"/>
</dbReference>
<accession>S5SXM4</accession>
<gene>
    <name evidence="2" type="ORF">B841_12545</name>
</gene>
<sequence length="317" mass="33085">MGHSIIIRDQNGSRTARLEETHDIFGDGDLEVAVSHSSLNYKDAMALDGNPGVVRTTPLVPGIDAVGVSDGQLITVNGAGLGERRHGGYTPHLRVDSAVAVTVPERFTAAEAAAIGTAGYTAALSVDALRSQHVSPDSGEILVTGATGGVGSVALHLLHRLGYTTVALTGRREEHGDYLRGLGAADVVDRAEYAEPGKPLQRGRWAGVVDTLGSHTLVNALAQTQWGGAVTACGMAQGTDVSASVMPFILRGVRLIGINSVDAPLPLRQRAWDLLAAELDLDVLASMTEEITLDQVIDAGAELLAGKRLGRTVVKVQ</sequence>
<dbReference type="SMART" id="SM00829">
    <property type="entry name" value="PKS_ER"/>
    <property type="match status" value="1"/>
</dbReference>
<dbReference type="InterPro" id="IPR020843">
    <property type="entry name" value="ER"/>
</dbReference>
<dbReference type="InterPro" id="IPR011032">
    <property type="entry name" value="GroES-like_sf"/>
</dbReference>
<dbReference type="PANTHER" id="PTHR43677">
    <property type="entry name" value="SHORT-CHAIN DEHYDROGENASE/REDUCTASE"/>
    <property type="match status" value="1"/>
</dbReference>
<evidence type="ECO:0000313" key="3">
    <source>
        <dbReference type="Proteomes" id="UP000015388"/>
    </source>
</evidence>
<dbReference type="eggNOG" id="COG0604">
    <property type="taxonomic scope" value="Bacteria"/>
</dbReference>
<dbReference type="Gene3D" id="3.90.180.10">
    <property type="entry name" value="Medium-chain alcohol dehydrogenases, catalytic domain"/>
    <property type="match status" value="1"/>
</dbReference>
<dbReference type="InterPro" id="IPR051397">
    <property type="entry name" value="Zn-ADH-like_protein"/>
</dbReference>
<dbReference type="NCBIfam" id="TIGR02823">
    <property type="entry name" value="oxido_YhdH"/>
    <property type="match status" value="1"/>
</dbReference>
<dbReference type="RefSeq" id="WP_020936560.1">
    <property type="nucleotide sequence ID" value="NC_021915.1"/>
</dbReference>
<keyword evidence="3" id="KW-1185">Reference proteome</keyword>
<proteinExistence type="predicted"/>
<dbReference type="InterPro" id="IPR036291">
    <property type="entry name" value="NAD(P)-bd_dom_sf"/>
</dbReference>
<dbReference type="Proteomes" id="UP000015388">
    <property type="component" value="Chromosome"/>
</dbReference>
<dbReference type="PANTHER" id="PTHR43677:SF1">
    <property type="entry name" value="ACRYLYL-COA REDUCTASE ACUI-RELATED"/>
    <property type="match status" value="1"/>
</dbReference>
<dbReference type="STRING" id="1224163.B841_12545"/>
<dbReference type="HOGENOM" id="CLU_026673_26_3_11"/>
<protein>
    <submittedName>
        <fullName evidence="2">Alcohol dehydrogenase</fullName>
    </submittedName>
</protein>
<dbReference type="SUPFAM" id="SSF50129">
    <property type="entry name" value="GroES-like"/>
    <property type="match status" value="1"/>
</dbReference>
<dbReference type="PATRIC" id="fig|1224163.3.peg.2534"/>
<dbReference type="GO" id="GO:0043957">
    <property type="term" value="F:acryloyl-CoA reductase (NADPH) activity"/>
    <property type="evidence" value="ECO:0007669"/>
    <property type="project" value="TreeGrafter"/>
</dbReference>
<dbReference type="KEGG" id="cmd:B841_12545"/>
<dbReference type="EMBL" id="CP003924">
    <property type="protein sequence ID" value="AGS35979.1"/>
    <property type="molecule type" value="Genomic_DNA"/>
</dbReference>
<dbReference type="AlphaFoldDB" id="S5SXM4"/>
<reference evidence="2 3" key="1">
    <citation type="submission" date="2012-11" db="EMBL/GenBank/DDBJ databases">
        <title>The complete genome sequence of Corynebacterium maris Coryn-1 (=DSM 45190).</title>
        <authorList>
            <person name="Schaffert L."/>
            <person name="Albersmeier A."/>
            <person name="Kalinowski J."/>
            <person name="Ruckert C."/>
        </authorList>
    </citation>
    <scope>NUCLEOTIDE SEQUENCE [LARGE SCALE GENOMIC DNA]</scope>
    <source>
        <strain evidence="3">Coryn-1</strain>
    </source>
</reference>
<name>S5SXM4_9CORY</name>
<dbReference type="InterPro" id="IPR013149">
    <property type="entry name" value="ADH-like_C"/>
</dbReference>
<evidence type="ECO:0000313" key="2">
    <source>
        <dbReference type="EMBL" id="AGS35979.1"/>
    </source>
</evidence>
<organism evidence="2 3">
    <name type="scientific">Corynebacterium maris DSM 45190</name>
    <dbReference type="NCBI Taxonomy" id="1224163"/>
    <lineage>
        <taxon>Bacteria</taxon>
        <taxon>Bacillati</taxon>
        <taxon>Actinomycetota</taxon>
        <taxon>Actinomycetes</taxon>
        <taxon>Mycobacteriales</taxon>
        <taxon>Corynebacteriaceae</taxon>
        <taxon>Corynebacterium</taxon>
    </lineage>
</organism>
<dbReference type="InterPro" id="IPR014188">
    <property type="entry name" value="Acrylyl-CoA_reductase_AcuI"/>
</dbReference>
<dbReference type="SUPFAM" id="SSF51735">
    <property type="entry name" value="NAD(P)-binding Rossmann-fold domains"/>
    <property type="match status" value="1"/>
</dbReference>